<reference evidence="18 19" key="1">
    <citation type="journal article" date="2019" name="Fungal Biol. Biotechnol.">
        <title>Draft genome sequence of fastidious pathogen Ceratobasidium theobromae, which causes vascular-streak dieback in Theobroma cacao.</title>
        <authorList>
            <person name="Ali S.S."/>
            <person name="Asman A."/>
            <person name="Shao J."/>
            <person name="Firmansyah A.P."/>
            <person name="Susilo A.W."/>
            <person name="Rosmana A."/>
            <person name="McMahon P."/>
            <person name="Junaid M."/>
            <person name="Guest D."/>
            <person name="Kheng T.Y."/>
            <person name="Meinhardt L.W."/>
            <person name="Bailey B.A."/>
        </authorList>
    </citation>
    <scope>NUCLEOTIDE SEQUENCE [LARGE SCALE GENOMIC DNA]</scope>
    <source>
        <strain evidence="18 19">CT2</strain>
    </source>
</reference>
<feature type="region of interest" description="Disordered" evidence="15">
    <location>
        <begin position="80"/>
        <end position="129"/>
    </location>
</feature>
<comment type="caution">
    <text evidence="18">The sequence shown here is derived from an EMBL/GenBank/DDBJ whole genome shotgun (WGS) entry which is preliminary data.</text>
</comment>
<feature type="compositionally biased region" description="Basic and acidic residues" evidence="15">
    <location>
        <begin position="608"/>
        <end position="617"/>
    </location>
</feature>
<sequence>MKFGQKIKNDSYAEWRAYYLDYTGLKKFLKARTSEGQWTSDDEDKFVTKLEAELEKIHEFQRTKATELGVRINNAEQSVKTLVEQQDEQEQEERDVEDGRAPIQPDRADDGGSDDELDDALDDEDEEDIESLEENFRQLEEEVAIIVADVHDLALYTKLNFTGFVKIVKKHDKQTGLALKRTFAHDYLEKRPFYKYNWDSIIVKLSKLYDLVRTRGHPIQGDSSAGGAQNAFVRQTTKYWVHPDNLVHLKLAILRHLPVLVFNPNKEYEVSDSAITSIYFDNEDLELYLGRLEKTEGAEAARLRWYGDMSSRTIFVERKTHREDWTGEKSVKERFPIKEDKVNAFLRGEYTMDEEFRALVKKGKKTEQEVEGMIQLASEVQYAILTRKLVPVMRSFYNRTAFQLPGDARVRISLDTELTLVREDNWDGEVRSGSNWRRPDAGIDFPFPRVPDRDKEIFKYGILEVKLQTQLGQEPPQWVRDLVSSHLVESVPKFSKFIHGCATLMPNRVDLVPFWLPQMDADIRKPDTGNVAIGRPISTTTSPETHTPASEADPLMRYTEPVSEGEEDELRDMGVAQDEVSFARVDAKAAAEAIKERQAELERQKLEELRQKKDKSPAGRMTSAPAPELASDEEDERTPFLRRRRSSQPAERPKMLNININPLVPSKAFDKNFKSVMNKNEDIAEADDEQEDGAQEQRREVTEYVRHFIAQPGKKIAVPVRVEPKVYFANERTFLKWLQFAVMIGTVATTLLNFSKPGDKVAFISAICFTFASLLAIAYAGVIFVIRALKLRAHEVSEWYYDRYGPTVLSLVLLASIATNLGMRMAEDGV</sequence>
<dbReference type="PANTHER" id="PTHR46140:SF1">
    <property type="entry name" value="VACUOLAR TRANSPORTER CHAPERONE COMPLEX SUBUNIT 4-RELATED"/>
    <property type="match status" value="1"/>
</dbReference>
<dbReference type="InterPro" id="IPR051572">
    <property type="entry name" value="VTC_Complex_Subunit"/>
</dbReference>
<keyword evidence="5" id="KW-0808">Transferase</keyword>
<keyword evidence="19" id="KW-1185">Reference proteome</keyword>
<accession>A0A5N5QK54</accession>
<evidence type="ECO:0000256" key="9">
    <source>
        <dbReference type="ARBA" id="ARBA00050204"/>
    </source>
</evidence>
<feature type="domain" description="SPX" evidence="17">
    <location>
        <begin position="1"/>
        <end position="185"/>
    </location>
</feature>
<evidence type="ECO:0000256" key="12">
    <source>
        <dbReference type="ARBA" id="ARBA00075894"/>
    </source>
</evidence>
<evidence type="ECO:0000256" key="5">
    <source>
        <dbReference type="ARBA" id="ARBA00022679"/>
    </source>
</evidence>
<comment type="subcellular location">
    <subcellularLocation>
        <location evidence="2">Vacuole membrane</location>
        <topology evidence="2">Multi-pass membrane protein</topology>
    </subcellularLocation>
</comment>
<evidence type="ECO:0000256" key="8">
    <source>
        <dbReference type="ARBA" id="ARBA00023136"/>
    </source>
</evidence>
<evidence type="ECO:0000313" key="19">
    <source>
        <dbReference type="Proteomes" id="UP000383932"/>
    </source>
</evidence>
<dbReference type="Pfam" id="PF02656">
    <property type="entry name" value="DUF202"/>
    <property type="match status" value="1"/>
</dbReference>
<evidence type="ECO:0000256" key="7">
    <source>
        <dbReference type="ARBA" id="ARBA00022989"/>
    </source>
</evidence>
<dbReference type="Pfam" id="PF09359">
    <property type="entry name" value="VTC"/>
    <property type="match status" value="1"/>
</dbReference>
<dbReference type="PANTHER" id="PTHR46140">
    <property type="entry name" value="VACUOLAR TRANSPORTER CHAPERONE 1-RELATED"/>
    <property type="match status" value="1"/>
</dbReference>
<dbReference type="Pfam" id="PF03105">
    <property type="entry name" value="SPX"/>
    <property type="match status" value="1"/>
</dbReference>
<feature type="transmembrane region" description="Helical" evidence="16">
    <location>
        <begin position="734"/>
        <end position="754"/>
    </location>
</feature>
<feature type="compositionally biased region" description="Acidic residues" evidence="15">
    <location>
        <begin position="85"/>
        <end position="96"/>
    </location>
</feature>
<feature type="region of interest" description="Disordered" evidence="15">
    <location>
        <begin position="608"/>
        <end position="659"/>
    </location>
</feature>
<feature type="compositionally biased region" description="Polar residues" evidence="15">
    <location>
        <begin position="537"/>
        <end position="548"/>
    </location>
</feature>
<dbReference type="GO" id="GO:0000329">
    <property type="term" value="C:fungal-type vacuole membrane"/>
    <property type="evidence" value="ECO:0007669"/>
    <property type="project" value="TreeGrafter"/>
</dbReference>
<evidence type="ECO:0000259" key="17">
    <source>
        <dbReference type="PROSITE" id="PS51382"/>
    </source>
</evidence>
<evidence type="ECO:0000256" key="2">
    <source>
        <dbReference type="ARBA" id="ARBA00004128"/>
    </source>
</evidence>
<dbReference type="EMBL" id="SSOP01000079">
    <property type="protein sequence ID" value="KAB5592014.1"/>
    <property type="molecule type" value="Genomic_DNA"/>
</dbReference>
<dbReference type="Gene3D" id="3.20.100.30">
    <property type="entry name" value="VTC, catalytic tunnel domain"/>
    <property type="match status" value="1"/>
</dbReference>
<comment type="similarity">
    <text evidence="10">Belongs to the VTC4 family.</text>
</comment>
<evidence type="ECO:0000256" key="14">
    <source>
        <dbReference type="ARBA" id="ARBA00081313"/>
    </source>
</evidence>
<evidence type="ECO:0000256" key="1">
    <source>
        <dbReference type="ARBA" id="ARBA00001936"/>
    </source>
</evidence>
<dbReference type="EC" id="2.7.4.1" evidence="3"/>
<evidence type="ECO:0000256" key="3">
    <source>
        <dbReference type="ARBA" id="ARBA00012960"/>
    </source>
</evidence>
<dbReference type="InterPro" id="IPR004331">
    <property type="entry name" value="SPX_dom"/>
</dbReference>
<dbReference type="AlphaFoldDB" id="A0A5N5QK54"/>
<evidence type="ECO:0000256" key="4">
    <source>
        <dbReference type="ARBA" id="ARBA00022554"/>
    </source>
</evidence>
<dbReference type="GO" id="GO:0006799">
    <property type="term" value="P:polyphosphate biosynthetic process"/>
    <property type="evidence" value="ECO:0007669"/>
    <property type="project" value="UniProtKB-ARBA"/>
</dbReference>
<dbReference type="OrthoDB" id="6493944at2759"/>
<dbReference type="InterPro" id="IPR003807">
    <property type="entry name" value="DUF202"/>
</dbReference>
<keyword evidence="4" id="KW-0926">Vacuole</keyword>
<dbReference type="GO" id="GO:0033254">
    <property type="term" value="C:vacuolar transporter chaperone complex"/>
    <property type="evidence" value="ECO:0007669"/>
    <property type="project" value="TreeGrafter"/>
</dbReference>
<feature type="compositionally biased region" description="Acidic residues" evidence="15">
    <location>
        <begin position="111"/>
        <end position="129"/>
    </location>
</feature>
<gene>
    <name evidence="18" type="ORF">CTheo_4538</name>
</gene>
<dbReference type="GO" id="GO:0008976">
    <property type="term" value="F:polyphosphate kinase activity"/>
    <property type="evidence" value="ECO:0007669"/>
    <property type="project" value="UniProtKB-EC"/>
</dbReference>
<dbReference type="CDD" id="cd07751">
    <property type="entry name" value="PolyPPase_VTC4_like"/>
    <property type="match status" value="1"/>
</dbReference>
<dbReference type="Proteomes" id="UP000383932">
    <property type="component" value="Unassembled WGS sequence"/>
</dbReference>
<evidence type="ECO:0000256" key="15">
    <source>
        <dbReference type="SAM" id="MobiDB-lite"/>
    </source>
</evidence>
<evidence type="ECO:0000256" key="13">
    <source>
        <dbReference type="ARBA" id="ARBA00080494"/>
    </source>
</evidence>
<keyword evidence="6 16" id="KW-0812">Transmembrane</keyword>
<name>A0A5N5QK54_9AGAM</name>
<proteinExistence type="inferred from homology"/>
<evidence type="ECO:0000256" key="16">
    <source>
        <dbReference type="SAM" id="Phobius"/>
    </source>
</evidence>
<dbReference type="FunFam" id="3.20.100.30:FF:000001">
    <property type="entry name" value="Vacuolar transporter chaperone 4"/>
    <property type="match status" value="1"/>
</dbReference>
<dbReference type="InterPro" id="IPR042267">
    <property type="entry name" value="VTC_sf"/>
</dbReference>
<feature type="transmembrane region" description="Helical" evidence="16">
    <location>
        <begin position="761"/>
        <end position="784"/>
    </location>
</feature>
<evidence type="ECO:0000256" key="11">
    <source>
        <dbReference type="ARBA" id="ARBA00067464"/>
    </source>
</evidence>
<organism evidence="18 19">
    <name type="scientific">Ceratobasidium theobromae</name>
    <dbReference type="NCBI Taxonomy" id="1582974"/>
    <lineage>
        <taxon>Eukaryota</taxon>
        <taxon>Fungi</taxon>
        <taxon>Dikarya</taxon>
        <taxon>Basidiomycota</taxon>
        <taxon>Agaricomycotina</taxon>
        <taxon>Agaricomycetes</taxon>
        <taxon>Cantharellales</taxon>
        <taxon>Ceratobasidiaceae</taxon>
        <taxon>Ceratobasidium</taxon>
    </lineage>
</organism>
<evidence type="ECO:0000313" key="18">
    <source>
        <dbReference type="EMBL" id="KAB5592014.1"/>
    </source>
</evidence>
<keyword evidence="7 16" id="KW-1133">Transmembrane helix</keyword>
<evidence type="ECO:0000256" key="10">
    <source>
        <dbReference type="ARBA" id="ARBA00061390"/>
    </source>
</evidence>
<feature type="region of interest" description="Disordered" evidence="15">
    <location>
        <begin position="526"/>
        <end position="554"/>
    </location>
</feature>
<dbReference type="CDD" id="cd14480">
    <property type="entry name" value="SPX_VTC2_like"/>
    <property type="match status" value="1"/>
</dbReference>
<comment type="cofactor">
    <cofactor evidence="1">
        <name>Mn(2+)</name>
        <dbReference type="ChEBI" id="CHEBI:29035"/>
    </cofactor>
</comment>
<protein>
    <recommendedName>
        <fullName evidence="11">Vacuolar transporter chaperone complex subunit 4</fullName>
        <ecNumber evidence="3">2.7.4.1</ecNumber>
    </recommendedName>
    <alternativeName>
        <fullName evidence="13">Polyphosphate kinase</fullName>
    </alternativeName>
    <alternativeName>
        <fullName evidence="12">SPX-dependent polyphosphate polymerase VTC subunit 4</fullName>
    </alternativeName>
    <alternativeName>
        <fullName evidence="14">Vacuolar membrane polyphosphate polymerase catalytic subunit</fullName>
    </alternativeName>
</protein>
<evidence type="ECO:0000256" key="6">
    <source>
        <dbReference type="ARBA" id="ARBA00022692"/>
    </source>
</evidence>
<dbReference type="PROSITE" id="PS51382">
    <property type="entry name" value="SPX"/>
    <property type="match status" value="1"/>
</dbReference>
<dbReference type="InterPro" id="IPR018966">
    <property type="entry name" value="VTC_domain"/>
</dbReference>
<feature type="transmembrane region" description="Helical" evidence="16">
    <location>
        <begin position="804"/>
        <end position="823"/>
    </location>
</feature>
<keyword evidence="8 16" id="KW-0472">Membrane</keyword>
<comment type="catalytic activity">
    <reaction evidence="9">
        <text>[phosphate](n) + ATP = [phosphate](n+1) + ADP</text>
        <dbReference type="Rhea" id="RHEA:19573"/>
        <dbReference type="Rhea" id="RHEA-COMP:9859"/>
        <dbReference type="Rhea" id="RHEA-COMP:14280"/>
        <dbReference type="ChEBI" id="CHEBI:16838"/>
        <dbReference type="ChEBI" id="CHEBI:30616"/>
        <dbReference type="ChEBI" id="CHEBI:456216"/>
        <dbReference type="EC" id="2.7.4.1"/>
    </reaction>
    <physiologicalReaction direction="left-to-right" evidence="9">
        <dbReference type="Rhea" id="RHEA:19574"/>
    </physiologicalReaction>
</comment>